<dbReference type="GO" id="GO:0051301">
    <property type="term" value="P:cell division"/>
    <property type="evidence" value="ECO:0007669"/>
    <property type="project" value="UniProtKB-KW"/>
</dbReference>
<organism evidence="12 14">
    <name type="scientific">Dracunculus medinensis</name>
    <name type="common">Guinea worm</name>
    <dbReference type="NCBI Taxonomy" id="318479"/>
    <lineage>
        <taxon>Eukaryota</taxon>
        <taxon>Metazoa</taxon>
        <taxon>Ecdysozoa</taxon>
        <taxon>Nematoda</taxon>
        <taxon>Chromadorea</taxon>
        <taxon>Rhabditida</taxon>
        <taxon>Spirurina</taxon>
        <taxon>Dracunculoidea</taxon>
        <taxon>Dracunculidae</taxon>
        <taxon>Dracunculus</taxon>
    </lineage>
</organism>
<dbReference type="Pfam" id="PF00735">
    <property type="entry name" value="Septin"/>
    <property type="match status" value="1"/>
</dbReference>
<reference evidence="11 13" key="2">
    <citation type="submission" date="2018-11" db="EMBL/GenBank/DDBJ databases">
        <authorList>
            <consortium name="Pathogen Informatics"/>
        </authorList>
    </citation>
    <scope>NUCLEOTIDE SEQUENCE [LARGE SCALE GENOMIC DNA]</scope>
</reference>
<dbReference type="FunFam" id="3.40.50.300:FF:000162">
    <property type="entry name" value="septin-7 isoform X1"/>
    <property type="match status" value="1"/>
</dbReference>
<evidence type="ECO:0000313" key="11">
    <source>
        <dbReference type="EMBL" id="VDN60523.1"/>
    </source>
</evidence>
<keyword evidence="4" id="KW-0175">Coiled coil</keyword>
<dbReference type="OrthoDB" id="416553at2759"/>
<feature type="domain" description="Septin-type G" evidence="10">
    <location>
        <begin position="31"/>
        <end position="300"/>
    </location>
</feature>
<dbReference type="Proteomes" id="UP000038040">
    <property type="component" value="Unplaced"/>
</dbReference>
<evidence type="ECO:0000256" key="8">
    <source>
        <dbReference type="RuleBase" id="RU004560"/>
    </source>
</evidence>
<evidence type="ECO:0000256" key="9">
    <source>
        <dbReference type="SAM" id="MobiDB-lite"/>
    </source>
</evidence>
<keyword evidence="3 8" id="KW-0547">Nucleotide-binding</keyword>
<evidence type="ECO:0000256" key="5">
    <source>
        <dbReference type="ARBA" id="ARBA00023134"/>
    </source>
</evidence>
<dbReference type="InterPro" id="IPR016491">
    <property type="entry name" value="Septin"/>
</dbReference>
<evidence type="ECO:0000256" key="2">
    <source>
        <dbReference type="ARBA" id="ARBA00022618"/>
    </source>
</evidence>
<keyword evidence="5 8" id="KW-0342">GTP-binding</keyword>
<dbReference type="STRING" id="318479.A0A0N4ULZ3"/>
<protein>
    <recommendedName>
        <fullName evidence="7">Septin</fullName>
    </recommendedName>
</protein>
<dbReference type="GO" id="GO:0032154">
    <property type="term" value="C:cleavage furrow"/>
    <property type="evidence" value="ECO:0007669"/>
    <property type="project" value="UniProtKB-SubCell"/>
</dbReference>
<name>A0A0N4ULZ3_DRAME</name>
<evidence type="ECO:0000256" key="7">
    <source>
        <dbReference type="PIRNR" id="PIRNR006698"/>
    </source>
</evidence>
<dbReference type="CDD" id="cd01850">
    <property type="entry name" value="CDC_Septin"/>
    <property type="match status" value="1"/>
</dbReference>
<feature type="compositionally biased region" description="Basic and acidic residues" evidence="9">
    <location>
        <begin position="302"/>
        <end position="345"/>
    </location>
</feature>
<proteinExistence type="inferred from homology"/>
<evidence type="ECO:0000313" key="12">
    <source>
        <dbReference type="Proteomes" id="UP000038040"/>
    </source>
</evidence>
<accession>A0A0N4ULZ3</accession>
<keyword evidence="2" id="KW-0132">Cell division</keyword>
<dbReference type="AlphaFoldDB" id="A0A0N4ULZ3"/>
<evidence type="ECO:0000313" key="13">
    <source>
        <dbReference type="Proteomes" id="UP000274756"/>
    </source>
</evidence>
<dbReference type="InterPro" id="IPR027417">
    <property type="entry name" value="P-loop_NTPase"/>
</dbReference>
<dbReference type="SUPFAM" id="SSF52540">
    <property type="entry name" value="P-loop containing nucleoside triphosphate hydrolases"/>
    <property type="match status" value="1"/>
</dbReference>
<dbReference type="Proteomes" id="UP000274756">
    <property type="component" value="Unassembled WGS sequence"/>
</dbReference>
<dbReference type="InterPro" id="IPR030379">
    <property type="entry name" value="G_SEPTIN_dom"/>
</dbReference>
<keyword evidence="13" id="KW-1185">Reference proteome</keyword>
<dbReference type="PROSITE" id="PS51719">
    <property type="entry name" value="G_SEPTIN"/>
    <property type="match status" value="1"/>
</dbReference>
<evidence type="ECO:0000256" key="4">
    <source>
        <dbReference type="ARBA" id="ARBA00023054"/>
    </source>
</evidence>
<gene>
    <name evidence="11" type="ORF">DME_LOCUS10496</name>
</gene>
<dbReference type="Gene3D" id="3.40.50.300">
    <property type="entry name" value="P-loop containing nucleotide triphosphate hydrolases"/>
    <property type="match status" value="1"/>
</dbReference>
<dbReference type="PIRSF" id="PIRSF006698">
    <property type="entry name" value="Septin"/>
    <property type="match status" value="1"/>
</dbReference>
<sequence>MSIRTASIKDVHSYVGFANFPNQVFRRAVKNGFEFTLMVVGCSGLGKSTFLNSLFSAEIYDPKIPLTTPLSATTEITEKTVRMVENGVSLDLTLVDTPGFGDAIDNNKCWDPIINFIERKYFDYFSEETKIERSAYIPDKRVHLCLYFVAPTGHGLKPLDIEVMKKLHDRVNVVPIIGKADTMTTDELNRFKAQILKEIDNSNIKLYKFPEYDDEDERKQFGPLRDRYPFAVVGSNQMKEINGKRMRFREYPWGITEVENLKHNDFIAVRDMIIRTNLIDLIVVTKNVHYENFRFRQLSKGSKTDANDRDPFTQMEHERKVKEKELEEKKTSMENLDEREKENRKALQNRRLQLEQLMNDVVDLRKIGTLSRQESRSGTLRSE</sequence>
<evidence type="ECO:0000313" key="14">
    <source>
        <dbReference type="WBParaSite" id="DME_0000884001-mRNA-1"/>
    </source>
</evidence>
<feature type="region of interest" description="Disordered" evidence="9">
    <location>
        <begin position="301"/>
        <end position="347"/>
    </location>
</feature>
<dbReference type="EMBL" id="UYYG01001220">
    <property type="protein sequence ID" value="VDN60523.1"/>
    <property type="molecule type" value="Genomic_DNA"/>
</dbReference>
<evidence type="ECO:0000256" key="1">
    <source>
        <dbReference type="ARBA" id="ARBA00004626"/>
    </source>
</evidence>
<dbReference type="GO" id="GO:0005525">
    <property type="term" value="F:GTP binding"/>
    <property type="evidence" value="ECO:0007669"/>
    <property type="project" value="UniProtKB-UniRule"/>
</dbReference>
<dbReference type="WBParaSite" id="DME_0000884001-mRNA-1">
    <property type="protein sequence ID" value="DME_0000884001-mRNA-1"/>
    <property type="gene ID" value="DME_0000884001"/>
</dbReference>
<evidence type="ECO:0000259" key="10">
    <source>
        <dbReference type="PROSITE" id="PS51719"/>
    </source>
</evidence>
<comment type="subcellular location">
    <subcellularLocation>
        <location evidence="1">Cleavage furrow</location>
    </subcellularLocation>
</comment>
<evidence type="ECO:0000256" key="6">
    <source>
        <dbReference type="ARBA" id="ARBA00023306"/>
    </source>
</evidence>
<dbReference type="GO" id="GO:0005856">
    <property type="term" value="C:cytoskeleton"/>
    <property type="evidence" value="ECO:0007669"/>
    <property type="project" value="UniProtKB-ARBA"/>
</dbReference>
<reference evidence="14" key="1">
    <citation type="submission" date="2017-02" db="UniProtKB">
        <authorList>
            <consortium name="WormBaseParasite"/>
        </authorList>
    </citation>
    <scope>IDENTIFICATION</scope>
</reference>
<keyword evidence="6" id="KW-0131">Cell cycle</keyword>
<dbReference type="PANTHER" id="PTHR18884">
    <property type="entry name" value="SEPTIN"/>
    <property type="match status" value="1"/>
</dbReference>
<evidence type="ECO:0000256" key="3">
    <source>
        <dbReference type="ARBA" id="ARBA00022741"/>
    </source>
</evidence>
<comment type="similarity">
    <text evidence="7 8">Belongs to the TRAFAC class TrmE-Era-EngA-EngB-Septin-like GTPase superfamily. Septin GTPase family.</text>
</comment>